<protein>
    <submittedName>
        <fullName evidence="2">APC family permease</fullName>
    </submittedName>
</protein>
<organism evidence="2 3">
    <name type="scientific">Arcanobacterium phocisimile</name>
    <dbReference type="NCBI Taxonomy" id="1302235"/>
    <lineage>
        <taxon>Bacteria</taxon>
        <taxon>Bacillati</taxon>
        <taxon>Actinomycetota</taxon>
        <taxon>Actinomycetes</taxon>
        <taxon>Actinomycetales</taxon>
        <taxon>Actinomycetaceae</taxon>
        <taxon>Arcanobacterium</taxon>
    </lineage>
</organism>
<dbReference type="Proteomes" id="UP000602653">
    <property type="component" value="Chromosome"/>
</dbReference>
<proteinExistence type="predicted"/>
<dbReference type="InterPro" id="IPR053153">
    <property type="entry name" value="APC_K+_Transporter"/>
</dbReference>
<gene>
    <name evidence="2" type="ORF">JTE88_03950</name>
</gene>
<keyword evidence="1" id="KW-1133">Transmembrane helix</keyword>
<feature type="transmembrane region" description="Helical" evidence="1">
    <location>
        <begin position="81"/>
        <end position="103"/>
    </location>
</feature>
<name>A0ABX7IIB4_9ACTO</name>
<feature type="transmembrane region" description="Helical" evidence="1">
    <location>
        <begin position="421"/>
        <end position="438"/>
    </location>
</feature>
<feature type="transmembrane region" description="Helical" evidence="1">
    <location>
        <begin position="332"/>
        <end position="348"/>
    </location>
</feature>
<feature type="transmembrane region" description="Helical" evidence="1">
    <location>
        <begin position="240"/>
        <end position="260"/>
    </location>
</feature>
<feature type="transmembrane region" description="Helical" evidence="1">
    <location>
        <begin position="9"/>
        <end position="32"/>
    </location>
</feature>
<dbReference type="Gene3D" id="1.20.1740.10">
    <property type="entry name" value="Amino acid/polyamine transporter I"/>
    <property type="match status" value="1"/>
</dbReference>
<dbReference type="EMBL" id="CP070228">
    <property type="protein sequence ID" value="QRV02884.1"/>
    <property type="molecule type" value="Genomic_DNA"/>
</dbReference>
<feature type="transmembrane region" description="Helical" evidence="1">
    <location>
        <begin position="272"/>
        <end position="301"/>
    </location>
</feature>
<feature type="transmembrane region" description="Helical" evidence="1">
    <location>
        <begin position="395"/>
        <end position="415"/>
    </location>
</feature>
<feature type="transmembrane region" description="Helical" evidence="1">
    <location>
        <begin position="109"/>
        <end position="140"/>
    </location>
</feature>
<feature type="transmembrane region" description="Helical" evidence="1">
    <location>
        <begin position="354"/>
        <end position="375"/>
    </location>
</feature>
<feature type="transmembrane region" description="Helical" evidence="1">
    <location>
        <begin position="44"/>
        <end position="69"/>
    </location>
</feature>
<dbReference type="PANTHER" id="PTHR47704">
    <property type="entry name" value="POTASSIUM TRANSPORTER KIMA"/>
    <property type="match status" value="1"/>
</dbReference>
<evidence type="ECO:0000256" key="1">
    <source>
        <dbReference type="SAM" id="Phobius"/>
    </source>
</evidence>
<keyword evidence="1" id="KW-0812">Transmembrane</keyword>
<dbReference type="PANTHER" id="PTHR47704:SF1">
    <property type="entry name" value="POTASSIUM TRANSPORTER KIMA"/>
    <property type="match status" value="1"/>
</dbReference>
<sequence>MKQSNTSSLAISQTASITLIGLAVLTTPMLILRSASSAITGSEISLVFSLGLAGFGVTLYALHLLTVVVPRRSLHQIAHTYIGGWAGIVVAAAKILAYALLIMMGVDLLTIGVVAIIGQGVWSIWLPPVAIALLAVPSLYARLQTPVTMVRWLTYIGIGGLIVVLVAGLLQEAFGLFDFDAINEARNEAFTSAPVISHYFPRVDSALGALFPSGLLVIMSERVMVPAEQRRVGLRTHLRTFIPAFFLISLTLYFAVVLYLPGRRLSVPAIPIATALFGFYGTVVMAVLVSLVGLAASYVAYRQLPRLIRDLAIDSLLPRRLAARDAVRPRKAIVLVIGFLATTATVVLDSTRALATVTIFILCAIMLMTSIAMIYRSRSILNDSTNASERSAAHIVQWIFIAYGLVVFSTLILISWIHPEWSLSSVLLLIVPGVFLWAHRRGQNRRSDALAVGMDGTSSSLPTRVHGLVLIERCNQPALKAVSWARATRLSSLSAVLIDVDSALTRRTRDQWSASRIPVSLTILGTPRGAVRGPFIEHVRALRKFHPHDVIQVFIPQVLETGWWDRFYVRHSTPKIISELKLEPGVMVTEVPYRIDVSTWNVDDSYEENYGGGSDDVYTQD</sequence>
<keyword evidence="1" id="KW-0472">Membrane</keyword>
<keyword evidence="3" id="KW-1185">Reference proteome</keyword>
<feature type="transmembrane region" description="Helical" evidence="1">
    <location>
        <begin position="152"/>
        <end position="170"/>
    </location>
</feature>
<accession>A0ABX7IIB4</accession>
<evidence type="ECO:0000313" key="2">
    <source>
        <dbReference type="EMBL" id="QRV02884.1"/>
    </source>
</evidence>
<reference evidence="2 3" key="1">
    <citation type="submission" date="2021-02" db="EMBL/GenBank/DDBJ databases">
        <title>Complete Genome Sequence of Arcanobacterium phocisimile strain DSM 26142T from a harbour seal.</title>
        <authorList>
            <person name="Borowiak M."/>
            <person name="Alssahen M."/>
            <person name="Malorny B."/>
            <person name="Laemmler C."/>
            <person name="Siebert U."/>
            <person name="Ploetz M."/>
            <person name="Abdulmawjood A."/>
        </authorList>
    </citation>
    <scope>NUCLEOTIDE SEQUENCE [LARGE SCALE GENOMIC DNA]</scope>
    <source>
        <strain evidence="2 3">DSM 26142</strain>
    </source>
</reference>
<dbReference type="RefSeq" id="WP_204425538.1">
    <property type="nucleotide sequence ID" value="NZ_CP070228.1"/>
</dbReference>
<evidence type="ECO:0000313" key="3">
    <source>
        <dbReference type="Proteomes" id="UP000602653"/>
    </source>
</evidence>